<accession>A0A4R0EMV0</accession>
<organism evidence="1 2">
    <name type="scientific">Acinetobacter terrae</name>
    <dbReference type="NCBI Taxonomy" id="2731247"/>
    <lineage>
        <taxon>Bacteria</taxon>
        <taxon>Pseudomonadati</taxon>
        <taxon>Pseudomonadota</taxon>
        <taxon>Gammaproteobacteria</taxon>
        <taxon>Moraxellales</taxon>
        <taxon>Moraxellaceae</taxon>
        <taxon>Acinetobacter</taxon>
        <taxon>Acinetobacter Taxon 24</taxon>
    </lineage>
</organism>
<gene>
    <name evidence="1" type="ORF">E0H85_11165</name>
</gene>
<evidence type="ECO:0000313" key="2">
    <source>
        <dbReference type="Proteomes" id="UP000291380"/>
    </source>
</evidence>
<dbReference type="AlphaFoldDB" id="A0A4R0EMV0"/>
<name>A0A4R0EMV0_9GAMM</name>
<dbReference type="Proteomes" id="UP000291380">
    <property type="component" value="Unassembled WGS sequence"/>
</dbReference>
<sequence length="318" mass="37063">MTFDFNFDFSEIENSAQQKPLNSDDQAILGLIKSLLRRSDNKNGFFLEELSQQLEREFLPWLAMFCEKTMIQAEYQQLQNLMMSYQWNIRHPDFSKCNTLSLDALPQHEIEQLLNNVKIDTDLSEWQTLLQLCTKIPYVIGYRKQFSLVVVNNFHTHIPLQVEDLTSLEKILIGEKNIKVDLASLITLEIGLPTWIWKNVVLLQQSTKSPSNLSYSPLEKQLQQADTQIALQHPNDQLKQLFKRTQSHGQEHLDELKQQLSLLTQTLLDDDKFNASELKMIAELQANSRKETTLFKNKIKQFEQFTQNFENTLNTVSV</sequence>
<reference evidence="1 2" key="1">
    <citation type="submission" date="2019-02" db="EMBL/GenBank/DDBJ databases">
        <title>High diversity of culturable Acinetobacter species in natural soil and water ecosystems.</title>
        <authorList>
            <person name="Radolfova-Krizova L."/>
            <person name="Nemec A."/>
        </authorList>
    </citation>
    <scope>NUCLEOTIDE SEQUENCE [LARGE SCALE GENOMIC DNA]</scope>
    <source>
        <strain evidence="1 2">ANC 4281</strain>
    </source>
</reference>
<proteinExistence type="predicted"/>
<protein>
    <submittedName>
        <fullName evidence="1">Uncharacterized protein</fullName>
    </submittedName>
</protein>
<dbReference type="EMBL" id="SJOA01000013">
    <property type="protein sequence ID" value="TCB58252.1"/>
    <property type="molecule type" value="Genomic_DNA"/>
</dbReference>
<evidence type="ECO:0000313" key="1">
    <source>
        <dbReference type="EMBL" id="TCB58252.1"/>
    </source>
</evidence>
<dbReference type="RefSeq" id="WP_131271569.1">
    <property type="nucleotide sequence ID" value="NZ_SJOA01000013.1"/>
</dbReference>
<comment type="caution">
    <text evidence="1">The sequence shown here is derived from an EMBL/GenBank/DDBJ whole genome shotgun (WGS) entry which is preliminary data.</text>
</comment>